<accession>A0A0D7ANP6</accession>
<keyword evidence="3 5" id="KW-0863">Zinc-finger</keyword>
<gene>
    <name evidence="8" type="ORF">FISHEDRAFT_55587</name>
</gene>
<name>A0A0D7ANP6_9AGAR</name>
<protein>
    <recommendedName>
        <fullName evidence="7">C3H1-type domain-containing protein</fullName>
    </recommendedName>
</protein>
<dbReference type="SMART" id="SM00356">
    <property type="entry name" value="ZnF_C3H1"/>
    <property type="match status" value="3"/>
</dbReference>
<feature type="region of interest" description="Disordered" evidence="6">
    <location>
        <begin position="554"/>
        <end position="601"/>
    </location>
</feature>
<feature type="compositionally biased region" description="Basic and acidic residues" evidence="6">
    <location>
        <begin position="402"/>
        <end position="412"/>
    </location>
</feature>
<dbReference type="Gene3D" id="4.10.1000.10">
    <property type="entry name" value="Zinc finger, CCCH-type"/>
    <property type="match status" value="2"/>
</dbReference>
<proteinExistence type="predicted"/>
<dbReference type="OrthoDB" id="2129491at2759"/>
<keyword evidence="9" id="KW-1185">Reference proteome</keyword>
<feature type="zinc finger region" description="C3H1-type" evidence="5">
    <location>
        <begin position="4"/>
        <end position="32"/>
    </location>
</feature>
<dbReference type="EMBL" id="KN881629">
    <property type="protein sequence ID" value="KIY52941.1"/>
    <property type="molecule type" value="Genomic_DNA"/>
</dbReference>
<feature type="compositionally biased region" description="Polar residues" evidence="6">
    <location>
        <begin position="305"/>
        <end position="321"/>
    </location>
</feature>
<evidence type="ECO:0000313" key="9">
    <source>
        <dbReference type="Proteomes" id="UP000054144"/>
    </source>
</evidence>
<keyword evidence="1 5" id="KW-0479">Metal-binding</keyword>
<feature type="region of interest" description="Disordered" evidence="6">
    <location>
        <begin position="499"/>
        <end position="523"/>
    </location>
</feature>
<dbReference type="SUPFAM" id="SSF90229">
    <property type="entry name" value="CCCH zinc finger"/>
    <property type="match status" value="1"/>
</dbReference>
<evidence type="ECO:0000259" key="7">
    <source>
        <dbReference type="PROSITE" id="PS50103"/>
    </source>
</evidence>
<feature type="region of interest" description="Disordered" evidence="6">
    <location>
        <begin position="78"/>
        <end position="112"/>
    </location>
</feature>
<dbReference type="InterPro" id="IPR000571">
    <property type="entry name" value="Znf_CCCH"/>
</dbReference>
<feature type="domain" description="C3H1-type" evidence="7">
    <location>
        <begin position="35"/>
        <end position="63"/>
    </location>
</feature>
<feature type="compositionally biased region" description="Basic and acidic residues" evidence="6">
    <location>
        <begin position="581"/>
        <end position="590"/>
    </location>
</feature>
<evidence type="ECO:0000256" key="4">
    <source>
        <dbReference type="ARBA" id="ARBA00022833"/>
    </source>
</evidence>
<feature type="zinc finger region" description="C3H1-type" evidence="5">
    <location>
        <begin position="35"/>
        <end position="63"/>
    </location>
</feature>
<evidence type="ECO:0000313" key="8">
    <source>
        <dbReference type="EMBL" id="KIY52941.1"/>
    </source>
</evidence>
<dbReference type="PROSITE" id="PS50103">
    <property type="entry name" value="ZF_C3H1"/>
    <property type="match status" value="3"/>
</dbReference>
<feature type="domain" description="C3H1-type" evidence="7">
    <location>
        <begin position="180"/>
        <end position="208"/>
    </location>
</feature>
<feature type="domain" description="C3H1-type" evidence="7">
    <location>
        <begin position="4"/>
        <end position="32"/>
    </location>
</feature>
<feature type="region of interest" description="Disordered" evidence="6">
    <location>
        <begin position="366"/>
        <end position="443"/>
    </location>
</feature>
<feature type="compositionally biased region" description="Polar residues" evidence="6">
    <location>
        <begin position="80"/>
        <end position="106"/>
    </location>
</feature>
<reference evidence="8 9" key="1">
    <citation type="journal article" date="2015" name="Fungal Genet. Biol.">
        <title>Evolution of novel wood decay mechanisms in Agaricales revealed by the genome sequences of Fistulina hepatica and Cylindrobasidium torrendii.</title>
        <authorList>
            <person name="Floudas D."/>
            <person name="Held B.W."/>
            <person name="Riley R."/>
            <person name="Nagy L.G."/>
            <person name="Koehler G."/>
            <person name="Ransdell A.S."/>
            <person name="Younus H."/>
            <person name="Chow J."/>
            <person name="Chiniquy J."/>
            <person name="Lipzen A."/>
            <person name="Tritt A."/>
            <person name="Sun H."/>
            <person name="Haridas S."/>
            <person name="LaButti K."/>
            <person name="Ohm R.A."/>
            <person name="Kues U."/>
            <person name="Blanchette R.A."/>
            <person name="Grigoriev I.V."/>
            <person name="Minto R.E."/>
            <person name="Hibbett D.S."/>
        </authorList>
    </citation>
    <scope>NUCLEOTIDE SEQUENCE [LARGE SCALE GENOMIC DNA]</scope>
    <source>
        <strain evidence="8 9">ATCC 64428</strain>
    </source>
</reference>
<dbReference type="Pfam" id="PF00642">
    <property type="entry name" value="zf-CCCH"/>
    <property type="match status" value="1"/>
</dbReference>
<keyword evidence="4 5" id="KW-0862">Zinc</keyword>
<dbReference type="InterPro" id="IPR036855">
    <property type="entry name" value="Znf_CCCH_sf"/>
</dbReference>
<dbReference type="PANTHER" id="PTHR12547">
    <property type="entry name" value="CCCH ZINC FINGER/TIS11-RELATED"/>
    <property type="match status" value="1"/>
</dbReference>
<feature type="zinc finger region" description="C3H1-type" evidence="5">
    <location>
        <begin position="180"/>
        <end position="208"/>
    </location>
</feature>
<evidence type="ECO:0000256" key="5">
    <source>
        <dbReference type="PROSITE-ProRule" id="PRU00723"/>
    </source>
</evidence>
<organism evidence="8 9">
    <name type="scientific">Fistulina hepatica ATCC 64428</name>
    <dbReference type="NCBI Taxonomy" id="1128425"/>
    <lineage>
        <taxon>Eukaryota</taxon>
        <taxon>Fungi</taxon>
        <taxon>Dikarya</taxon>
        <taxon>Basidiomycota</taxon>
        <taxon>Agaricomycotina</taxon>
        <taxon>Agaricomycetes</taxon>
        <taxon>Agaricomycetidae</taxon>
        <taxon>Agaricales</taxon>
        <taxon>Fistulinaceae</taxon>
        <taxon>Fistulina</taxon>
    </lineage>
</organism>
<feature type="region of interest" description="Disordered" evidence="6">
    <location>
        <begin position="305"/>
        <end position="330"/>
    </location>
</feature>
<dbReference type="InterPro" id="IPR045877">
    <property type="entry name" value="ZFP36-like"/>
</dbReference>
<feature type="compositionally biased region" description="Basic and acidic residues" evidence="6">
    <location>
        <begin position="554"/>
        <end position="564"/>
    </location>
</feature>
<evidence type="ECO:0000256" key="1">
    <source>
        <dbReference type="ARBA" id="ARBA00022723"/>
    </source>
</evidence>
<dbReference type="Pfam" id="PF14608">
    <property type="entry name" value="zf-CCCH_2"/>
    <property type="match status" value="2"/>
</dbReference>
<dbReference type="Proteomes" id="UP000054144">
    <property type="component" value="Unassembled WGS sequence"/>
</dbReference>
<sequence>MDATVTRENCIFFTTKNGCKKGADCPFSHEKSDSDKLDIPCKFYYQSGACKYGAKCHFAHTLKAPSLSIDTANGHAATESFRSATSPESHSTLVNPSPSMRSSVASPHSKPSPAKRGIYVFLRTDNAAASSGLPPISGNNQAFYYQYPSFSHPNILPLGYGPSFISPSYVLEPRHASQGPPPMPICGFLYQGQHCALGSTCPFRHPDPNVPLCGYLVEGRRCELPDCPFRHWQVIRREPTLPISGQLQTFESRVRPGEPTRLPAAPYLSNETVHRETYPASASPAQQPNRLAARALSRDIAQYSVSSPLQHDMSRGSQSRPTHPAENDSSLRVDLADWNRSQSNIDSSHKEIDDGTRSELKEDVYDAPASASHWPDQGAPSSHEEEQGGWNVPASDTWWGKPKKEEDIDESNRGGWTEEEVTSRVMKTESHLRTNPRANSRQRALRHQELGCVGSMAPLRGVITGTLANIDTTDHQRTFWADPHQRLVPSWLRWPSTSVRGRSRTSGYVTPVTSPELNEGVNTAKGVEPLDYPHEPIGNWADEVEAGFLPAQREVESASDHTDGSEEQPSSIRSESNEPEDLQHAADNMERSPGPCSSIGGGLEETAAVEVLRRNWLFEHPDNHDILSCHARFGAGASVESLTTELESETILVSGLSHGTEMDDVLRITKGCEHVRRVEDESNNSLLTFSDPLAAKFAVMRLREKLPGILVQAQTPAFVRAPEMVPTESASHAVWLSWLAPSRTAWVYSKSITDSKQSVISLSGWTNKGRTPKVERQRCRPRDEYSVISIDNLHIETTEADIAKYCSSVQKIILNEPSYSGSPIDKIRAQLEECGQVLDLTALPDDGSDDMTAVATFASFEGALTAIKVLHKAQLDCIQGKILLRPTFAHNLGLPCMPTWIVESLVKEATEHDTSNECRVICNDGSIARIFILGQSAEATLRLRESLECSLRGKTFIRSGKPAWHPYFVSSSGESTLSKLNDSLGSVPTPCHIRVDAENECLQLYGDYKRAEKTLTRIIDQIESPVITHLDDTSYAFFARKDGLRSLLRRLDLKNESSVLFDPFSRSLVVYAGNSASEIKETLPVLVADTTSATEEVVTTSICRVRNEEGKECGCLLPLQVIAECDTFSDEERRVLAERSISLFVKTHGELFFCPILTCRCILPTMDEGVIVRLVDMTDLKLIPLRILGAEHVHT</sequence>
<evidence type="ECO:0000256" key="3">
    <source>
        <dbReference type="ARBA" id="ARBA00022771"/>
    </source>
</evidence>
<keyword evidence="2" id="KW-0677">Repeat</keyword>
<dbReference type="AlphaFoldDB" id="A0A0D7ANP6"/>
<evidence type="ECO:0000256" key="6">
    <source>
        <dbReference type="SAM" id="MobiDB-lite"/>
    </source>
</evidence>
<dbReference type="GO" id="GO:0003729">
    <property type="term" value="F:mRNA binding"/>
    <property type="evidence" value="ECO:0007669"/>
    <property type="project" value="InterPro"/>
</dbReference>
<dbReference type="GO" id="GO:0008270">
    <property type="term" value="F:zinc ion binding"/>
    <property type="evidence" value="ECO:0007669"/>
    <property type="project" value="UniProtKB-KW"/>
</dbReference>
<dbReference type="PANTHER" id="PTHR12547:SF18">
    <property type="entry name" value="PROTEIN TIS11"/>
    <property type="match status" value="1"/>
</dbReference>
<evidence type="ECO:0000256" key="2">
    <source>
        <dbReference type="ARBA" id="ARBA00022737"/>
    </source>
</evidence>